<proteinExistence type="predicted"/>
<dbReference type="EMBL" id="QXHD01000001">
    <property type="protein sequence ID" value="NEZ54202.1"/>
    <property type="molecule type" value="Genomic_DNA"/>
</dbReference>
<dbReference type="AlphaFoldDB" id="A0A6M0REL7"/>
<name>A0A6M0REL7_9CYAN</name>
<gene>
    <name evidence="1" type="ORF">DXZ20_00470</name>
</gene>
<dbReference type="Proteomes" id="UP000481033">
    <property type="component" value="Unassembled WGS sequence"/>
</dbReference>
<organism evidence="1 2">
    <name type="scientific">Adonisia turfae CCMR0081</name>
    <dbReference type="NCBI Taxonomy" id="2292702"/>
    <lineage>
        <taxon>Bacteria</taxon>
        <taxon>Bacillati</taxon>
        <taxon>Cyanobacteriota</taxon>
        <taxon>Adonisia</taxon>
        <taxon>Adonisia turfae</taxon>
    </lineage>
</organism>
<keyword evidence="2" id="KW-1185">Reference proteome</keyword>
<evidence type="ECO:0000313" key="2">
    <source>
        <dbReference type="Proteomes" id="UP000481033"/>
    </source>
</evidence>
<dbReference type="RefSeq" id="WP_163695566.1">
    <property type="nucleotide sequence ID" value="NZ_QXHD01000001.1"/>
</dbReference>
<comment type="caution">
    <text evidence="1">The sequence shown here is derived from an EMBL/GenBank/DDBJ whole genome shotgun (WGS) entry which is preliminary data.</text>
</comment>
<sequence length="265" mass="29431">MRFNNFFSLPLKTILCILLLSIPIVLRAYIVQANRIEEARGVNVPLTANPEDTMEEFSRRTTLIRNRASMVASGRGIGVSPFPVLPDSLGEYRVIGTTSPNRRIRVRAQDNSALARLSSLPQEIDTQISTWIPATRRERATSLPQGIQSRPELLGSIRYINDAQTIFVHTVQYVSRLPKGQVDYWLEGSTSNNHRLSDGTEVMLIPSCQSSPSVIAEYSGCKQSLAYPSLNYAVFLREDSAVTIASDIPVSDLLDIAEDVTFTDD</sequence>
<evidence type="ECO:0000313" key="1">
    <source>
        <dbReference type="EMBL" id="NEZ54202.1"/>
    </source>
</evidence>
<accession>A0A6M0REL7</accession>
<reference evidence="1 2" key="1">
    <citation type="journal article" date="2020" name="Microb. Ecol.">
        <title>Ecogenomics of the Marine Benthic Filamentous Cyanobacterium Adonisia.</title>
        <authorList>
            <person name="Walter J.M."/>
            <person name="Coutinho F.H."/>
            <person name="Leomil L."/>
            <person name="Hargreaves P.I."/>
            <person name="Campeao M.E."/>
            <person name="Vieira V.V."/>
            <person name="Silva B.S."/>
            <person name="Fistarol G.O."/>
            <person name="Salomon P.S."/>
            <person name="Sawabe T."/>
            <person name="Mino S."/>
            <person name="Hosokawa M."/>
            <person name="Miyashita H."/>
            <person name="Maruyama F."/>
            <person name="van Verk M.C."/>
            <person name="Dutilh B.E."/>
            <person name="Thompson C.C."/>
            <person name="Thompson F.L."/>
        </authorList>
    </citation>
    <scope>NUCLEOTIDE SEQUENCE [LARGE SCALE GENOMIC DNA]</scope>
    <source>
        <strain evidence="1 2">CCMR0081</strain>
    </source>
</reference>
<protein>
    <submittedName>
        <fullName evidence="1">Uncharacterized protein</fullName>
    </submittedName>
</protein>